<feature type="transmembrane region" description="Helical" evidence="7">
    <location>
        <begin position="390"/>
        <end position="407"/>
    </location>
</feature>
<accession>A0ABS4F256</accession>
<evidence type="ECO:0000256" key="5">
    <source>
        <dbReference type="ARBA" id="ARBA00023136"/>
    </source>
</evidence>
<dbReference type="RefSeq" id="WP_209797259.1">
    <property type="nucleotide sequence ID" value="NZ_JAGGJZ010000006.1"/>
</dbReference>
<keyword evidence="5 7" id="KW-0472">Membrane</keyword>
<feature type="domain" description="ABC3 transporter permease C-terminal" evidence="8">
    <location>
        <begin position="253"/>
        <end position="373"/>
    </location>
</feature>
<dbReference type="EMBL" id="JAGGJZ010000006">
    <property type="protein sequence ID" value="MBP1890336.1"/>
    <property type="molecule type" value="Genomic_DNA"/>
</dbReference>
<comment type="subcellular location">
    <subcellularLocation>
        <location evidence="1">Cell membrane</location>
        <topology evidence="1">Multi-pass membrane protein</topology>
    </subcellularLocation>
</comment>
<feature type="transmembrane region" description="Helical" evidence="7">
    <location>
        <begin position="346"/>
        <end position="370"/>
    </location>
</feature>
<evidence type="ECO:0000313" key="10">
    <source>
        <dbReference type="Proteomes" id="UP000783390"/>
    </source>
</evidence>
<evidence type="ECO:0000256" key="1">
    <source>
        <dbReference type="ARBA" id="ARBA00004651"/>
    </source>
</evidence>
<gene>
    <name evidence="9" type="ORF">J2Z53_001931</name>
</gene>
<feature type="transmembrane region" description="Helical" evidence="7">
    <location>
        <begin position="414"/>
        <end position="438"/>
    </location>
</feature>
<feature type="transmembrane region" description="Helical" evidence="7">
    <location>
        <begin position="20"/>
        <end position="40"/>
    </location>
</feature>
<dbReference type="PANTHER" id="PTHR30572">
    <property type="entry name" value="MEMBRANE COMPONENT OF TRANSPORTER-RELATED"/>
    <property type="match status" value="1"/>
</dbReference>
<keyword evidence="4 7" id="KW-1133">Transmembrane helix</keyword>
<evidence type="ECO:0000256" key="7">
    <source>
        <dbReference type="SAM" id="Phobius"/>
    </source>
</evidence>
<keyword evidence="3 7" id="KW-0812">Transmembrane</keyword>
<dbReference type="PANTHER" id="PTHR30572:SF4">
    <property type="entry name" value="ABC TRANSPORTER PERMEASE YTRF"/>
    <property type="match status" value="1"/>
</dbReference>
<name>A0ABS4F256_9CLOT</name>
<protein>
    <submittedName>
        <fullName evidence="9">ABC transport system permease protein</fullName>
    </submittedName>
</protein>
<evidence type="ECO:0000256" key="6">
    <source>
        <dbReference type="ARBA" id="ARBA00038076"/>
    </source>
</evidence>
<evidence type="ECO:0000259" key="8">
    <source>
        <dbReference type="Pfam" id="PF02687"/>
    </source>
</evidence>
<dbReference type="Proteomes" id="UP000783390">
    <property type="component" value="Unassembled WGS sequence"/>
</dbReference>
<comment type="caution">
    <text evidence="9">The sequence shown here is derived from an EMBL/GenBank/DDBJ whole genome shotgun (WGS) entry which is preliminary data.</text>
</comment>
<reference evidence="9 10" key="1">
    <citation type="submission" date="2021-03" db="EMBL/GenBank/DDBJ databases">
        <title>Genomic Encyclopedia of Type Strains, Phase IV (KMG-IV): sequencing the most valuable type-strain genomes for metagenomic binning, comparative biology and taxonomic classification.</title>
        <authorList>
            <person name="Goeker M."/>
        </authorList>
    </citation>
    <scope>NUCLEOTIDE SEQUENCE [LARGE SCALE GENOMIC DNA]</scope>
    <source>
        <strain evidence="9 10">DSM 3984</strain>
    </source>
</reference>
<evidence type="ECO:0000256" key="2">
    <source>
        <dbReference type="ARBA" id="ARBA00022475"/>
    </source>
</evidence>
<feature type="transmembrane region" description="Helical" evidence="7">
    <location>
        <begin position="249"/>
        <end position="270"/>
    </location>
</feature>
<evidence type="ECO:0000256" key="4">
    <source>
        <dbReference type="ARBA" id="ARBA00022989"/>
    </source>
</evidence>
<evidence type="ECO:0000313" key="9">
    <source>
        <dbReference type="EMBL" id="MBP1890336.1"/>
    </source>
</evidence>
<evidence type="ECO:0000256" key="3">
    <source>
        <dbReference type="ARBA" id="ARBA00022692"/>
    </source>
</evidence>
<feature type="transmembrane region" description="Helical" evidence="7">
    <location>
        <begin position="303"/>
        <end position="325"/>
    </location>
</feature>
<feature type="transmembrane region" description="Helical" evidence="7">
    <location>
        <begin position="802"/>
        <end position="822"/>
    </location>
</feature>
<feature type="transmembrane region" description="Helical" evidence="7">
    <location>
        <begin position="473"/>
        <end position="494"/>
    </location>
</feature>
<keyword evidence="2" id="KW-1003">Cell membrane</keyword>
<keyword evidence="10" id="KW-1185">Reference proteome</keyword>
<sequence>MKILFTYLFKNIWEKKLRSILILMAVAITTAMTFASFGTSDNFKEMVTNKNKAEFGNANIIITSKESSNDPFIDKKKLNKNFKDNEKVYIYNGVGLFKDKGKSLKVNILAVDNIKNLQRINPIDFYEKDKNEDNISKNKVIISEKFIKDFNLKKGNDFKVKSEGKNLKLKIEEVSLPSGFFTEKPGEITIVMSNSGLSKMLDRKELLTSALIKTNESAKNLRKGNLKDYLIKETLSKDSLDNMVKQFTIPFYVMLSVVILMAAFIIYSSFKVTIIERMGVIGTFRSVGATKLETDFLIILESLIYGVIGCLIGTGLGFPILYLLSDSANQFKDFGINTTVNFDLKNLIISYCISLALCLISSLIPILSVSKFSVKEIILGEYSVSNKEHPLLWIVGFILIIWPFIYINKFENTGSFLISISCAFSVLIGMVMIIPIIFKVLSKVLQGIYKLLFGNIGVLALKNIATSKNLMNNGVLICTALAAVTAIYVASYSVKSLITNSYSGEDYEVSISGLSKTNYENILSELKDLKGKEVKSYEKIYSEHNVEIKGNKTHIGVLKGFNPKKYNEYFSGEKIFNSNSDSNKEILSKLSDGKYIILADIYNKKYKFKSGDKINIIIDSKSYEYKIAGFLASPISANKRNCLISEKNFKKDFNRRVPNEILVKGNKISQSALDKKLKKKLEDYGVAIKTKKQLEDTELKNNGGLMSSLESFSIMALVIGSLGIMNNLMVSFMQRRKELAVLASVGMSKLQRNGMIFIEGMTIGIFGSILGVIIGVAICRFVPEITLSLDSYLKIIIPYKELIGLCLFGIILMLFASLAPVFKASKISVVKEIKYE</sequence>
<dbReference type="InterPro" id="IPR003838">
    <property type="entry name" value="ABC3_permease_C"/>
</dbReference>
<dbReference type="InterPro" id="IPR050250">
    <property type="entry name" value="Macrolide_Exporter_MacB"/>
</dbReference>
<proteinExistence type="inferred from homology"/>
<feature type="transmembrane region" description="Helical" evidence="7">
    <location>
        <begin position="754"/>
        <end position="782"/>
    </location>
</feature>
<dbReference type="Pfam" id="PF02687">
    <property type="entry name" value="FtsX"/>
    <property type="match status" value="2"/>
</dbReference>
<feature type="domain" description="ABC3 transporter permease C-terminal" evidence="8">
    <location>
        <begin position="711"/>
        <end position="828"/>
    </location>
</feature>
<comment type="similarity">
    <text evidence="6">Belongs to the ABC-4 integral membrane protein family.</text>
</comment>
<feature type="transmembrane region" description="Helical" evidence="7">
    <location>
        <begin position="712"/>
        <end position="733"/>
    </location>
</feature>
<organism evidence="9 10">
    <name type="scientific">Clostridium moniliforme</name>
    <dbReference type="NCBI Taxonomy" id="39489"/>
    <lineage>
        <taxon>Bacteria</taxon>
        <taxon>Bacillati</taxon>
        <taxon>Bacillota</taxon>
        <taxon>Clostridia</taxon>
        <taxon>Eubacteriales</taxon>
        <taxon>Clostridiaceae</taxon>
        <taxon>Clostridium</taxon>
    </lineage>
</organism>